<dbReference type="EMBL" id="JRHC01000001">
    <property type="protein sequence ID" value="KJF45512.1"/>
    <property type="molecule type" value="Genomic_DNA"/>
</dbReference>
<protein>
    <submittedName>
        <fullName evidence="2">Uncharacterized protein</fullName>
    </submittedName>
</protein>
<sequence length="72" mass="8138">MELKTCRRVKAKARVAWHEIKWNDRLLLCAVPKLVNVISDPERISGQTYGMNLLLAHGYGLASFSGAILYLH</sequence>
<keyword evidence="3" id="KW-1185">Reference proteome</keyword>
<keyword evidence="1" id="KW-0812">Transmembrane</keyword>
<keyword evidence="1" id="KW-0472">Membrane</keyword>
<organism evidence="2 3">
    <name type="scientific">Draconibacterium sediminis</name>
    <dbReference type="NCBI Taxonomy" id="1544798"/>
    <lineage>
        <taxon>Bacteria</taxon>
        <taxon>Pseudomonadati</taxon>
        <taxon>Bacteroidota</taxon>
        <taxon>Bacteroidia</taxon>
        <taxon>Marinilabiliales</taxon>
        <taxon>Prolixibacteraceae</taxon>
        <taxon>Draconibacterium</taxon>
    </lineage>
</organism>
<evidence type="ECO:0000313" key="2">
    <source>
        <dbReference type="EMBL" id="KJF45512.1"/>
    </source>
</evidence>
<accession>A0A0D8JF25</accession>
<name>A0A0D8JF25_9BACT</name>
<feature type="transmembrane region" description="Helical" evidence="1">
    <location>
        <begin position="53"/>
        <end position="71"/>
    </location>
</feature>
<reference evidence="2 3" key="1">
    <citation type="submission" date="2014-09" db="EMBL/GenBank/DDBJ databases">
        <title>Draft Genome Sequence of Draconibacterium sp. JN14CK-3.</title>
        <authorList>
            <person name="Dong C."/>
            <person name="Lai Q."/>
            <person name="Shao Z."/>
        </authorList>
    </citation>
    <scope>NUCLEOTIDE SEQUENCE [LARGE SCALE GENOMIC DNA]</scope>
    <source>
        <strain evidence="2 3">JN14CK-3</strain>
    </source>
</reference>
<dbReference type="AlphaFoldDB" id="A0A0D8JF25"/>
<evidence type="ECO:0000256" key="1">
    <source>
        <dbReference type="SAM" id="Phobius"/>
    </source>
</evidence>
<evidence type="ECO:0000313" key="3">
    <source>
        <dbReference type="Proteomes" id="UP000032544"/>
    </source>
</evidence>
<keyword evidence="1" id="KW-1133">Transmembrane helix</keyword>
<proteinExistence type="predicted"/>
<gene>
    <name evidence="2" type="ORF">LH29_09180</name>
</gene>
<dbReference type="Proteomes" id="UP000032544">
    <property type="component" value="Unassembled WGS sequence"/>
</dbReference>
<comment type="caution">
    <text evidence="2">The sequence shown here is derived from an EMBL/GenBank/DDBJ whole genome shotgun (WGS) entry which is preliminary data.</text>
</comment>